<keyword evidence="1" id="KW-0472">Membrane</keyword>
<evidence type="ECO:0000256" key="2">
    <source>
        <dbReference type="SAM" id="SignalP"/>
    </source>
</evidence>
<feature type="chain" id="PRO_5031493858" evidence="2">
    <location>
        <begin position="17"/>
        <end position="306"/>
    </location>
</feature>
<evidence type="ECO:0000256" key="1">
    <source>
        <dbReference type="SAM" id="Phobius"/>
    </source>
</evidence>
<keyword evidence="1" id="KW-0812">Transmembrane</keyword>
<feature type="signal peptide" evidence="2">
    <location>
        <begin position="1"/>
        <end position="16"/>
    </location>
</feature>
<dbReference type="AlphaFoldDB" id="A0A7S4AIH9"/>
<feature type="transmembrane region" description="Helical" evidence="1">
    <location>
        <begin position="223"/>
        <end position="241"/>
    </location>
</feature>
<evidence type="ECO:0000313" key="3">
    <source>
        <dbReference type="EMBL" id="CAE0716852.1"/>
    </source>
</evidence>
<sequence>MRFSIVFLACIATASGALVENRLLQTLEPINPAGTEDEAVANESVEAPVVDPATGVDETPPVEGSPVVDPAIGVVETPPGEEAPIVDPAAGVLETPPAEEEPAASPVAGFVEAPVAAPIFAEEEPAASPVAGFVEAPVAAPIFVEEAPVAAPVAGVVETPIAAPITAPVAAPVAGFLRTPTRRPVVPYVSADDIVTDFVADDDTERWFRKSSTIEEMEHDRSVMIALSIVFGAMLSFGVFVTSRILRYPNGCWASTCKATVACLCGIIRCICYPCRSMCGCTGPQAAKYDSPHSTDDGGMAAIELS</sequence>
<name>A0A7S4AIH9_9STRA</name>
<reference evidence="3" key="1">
    <citation type="submission" date="2021-01" db="EMBL/GenBank/DDBJ databases">
        <authorList>
            <person name="Corre E."/>
            <person name="Pelletier E."/>
            <person name="Niang G."/>
            <person name="Scheremetjew M."/>
            <person name="Finn R."/>
            <person name="Kale V."/>
            <person name="Holt S."/>
            <person name="Cochrane G."/>
            <person name="Meng A."/>
            <person name="Brown T."/>
            <person name="Cohen L."/>
        </authorList>
    </citation>
    <scope>NUCLEOTIDE SEQUENCE</scope>
    <source>
        <strain evidence="3">10249 10 AB</strain>
    </source>
</reference>
<protein>
    <submittedName>
        <fullName evidence="3">Uncharacterized protein</fullName>
    </submittedName>
</protein>
<keyword evidence="1" id="KW-1133">Transmembrane helix</keyword>
<dbReference type="EMBL" id="HBIX01012932">
    <property type="protein sequence ID" value="CAE0716852.1"/>
    <property type="molecule type" value="Transcribed_RNA"/>
</dbReference>
<keyword evidence="2" id="KW-0732">Signal</keyword>
<organism evidence="3">
    <name type="scientific">Pseudo-nitzschia australis</name>
    <dbReference type="NCBI Taxonomy" id="44445"/>
    <lineage>
        <taxon>Eukaryota</taxon>
        <taxon>Sar</taxon>
        <taxon>Stramenopiles</taxon>
        <taxon>Ochrophyta</taxon>
        <taxon>Bacillariophyta</taxon>
        <taxon>Bacillariophyceae</taxon>
        <taxon>Bacillariophycidae</taxon>
        <taxon>Bacillariales</taxon>
        <taxon>Bacillariaceae</taxon>
        <taxon>Pseudo-nitzschia</taxon>
    </lineage>
</organism>
<gene>
    <name evidence="3" type="ORF">PAUS00366_LOCUS9604</name>
</gene>
<accession>A0A7S4AIH9</accession>
<proteinExistence type="predicted"/>